<organism evidence="2 3">
    <name type="scientific">Gigaspora margarita</name>
    <dbReference type="NCBI Taxonomy" id="4874"/>
    <lineage>
        <taxon>Eukaryota</taxon>
        <taxon>Fungi</taxon>
        <taxon>Fungi incertae sedis</taxon>
        <taxon>Mucoromycota</taxon>
        <taxon>Glomeromycotina</taxon>
        <taxon>Glomeromycetes</taxon>
        <taxon>Diversisporales</taxon>
        <taxon>Gigasporaceae</taxon>
        <taxon>Gigaspora</taxon>
    </lineage>
</organism>
<comment type="caution">
    <text evidence="2">The sequence shown here is derived from an EMBL/GenBank/DDBJ whole genome shotgun (WGS) entry which is preliminary data.</text>
</comment>
<name>A0ABN7XPY0_GIGMA</name>
<accession>A0ABN7XPY0</accession>
<evidence type="ECO:0000313" key="2">
    <source>
        <dbReference type="EMBL" id="CAG8857410.1"/>
    </source>
</evidence>
<dbReference type="Proteomes" id="UP000789901">
    <property type="component" value="Unassembled WGS sequence"/>
</dbReference>
<evidence type="ECO:0000256" key="1">
    <source>
        <dbReference type="SAM" id="Coils"/>
    </source>
</evidence>
<feature type="non-terminal residue" evidence="2">
    <location>
        <position position="127"/>
    </location>
</feature>
<feature type="coiled-coil region" evidence="1">
    <location>
        <begin position="3"/>
        <end position="30"/>
    </location>
</feature>
<sequence length="127" mass="15357">ELIRDLQMQLDQLQNKNANLLRQNNVQQTKIIEQQRQILALKKRKRKNTKNYVDKFLWQESLKEKHKIHSIYSILSNIRNLPATYLKYDNFLDEYLQSLNSSKYVEDKFKEIFNGKKSADAEDKYKF</sequence>
<reference evidence="2 3" key="1">
    <citation type="submission" date="2021-06" db="EMBL/GenBank/DDBJ databases">
        <authorList>
            <person name="Kallberg Y."/>
            <person name="Tangrot J."/>
            <person name="Rosling A."/>
        </authorList>
    </citation>
    <scope>NUCLEOTIDE SEQUENCE [LARGE SCALE GENOMIC DNA]</scope>
    <source>
        <strain evidence="2 3">120-4 pot B 10/14</strain>
    </source>
</reference>
<feature type="non-terminal residue" evidence="2">
    <location>
        <position position="1"/>
    </location>
</feature>
<evidence type="ECO:0000313" key="3">
    <source>
        <dbReference type="Proteomes" id="UP000789901"/>
    </source>
</evidence>
<proteinExistence type="predicted"/>
<dbReference type="EMBL" id="CAJVQB010170655">
    <property type="protein sequence ID" value="CAG8857410.1"/>
    <property type="molecule type" value="Genomic_DNA"/>
</dbReference>
<protein>
    <submittedName>
        <fullName evidence="2">11585_t:CDS:1</fullName>
    </submittedName>
</protein>
<gene>
    <name evidence="2" type="ORF">GMARGA_LOCUS46229</name>
</gene>
<keyword evidence="1" id="KW-0175">Coiled coil</keyword>
<keyword evidence="3" id="KW-1185">Reference proteome</keyword>